<gene>
    <name evidence="2" type="ORF">AGLY_016435</name>
</gene>
<evidence type="ECO:0000313" key="2">
    <source>
        <dbReference type="EMBL" id="KAE9523202.1"/>
    </source>
</evidence>
<protein>
    <recommendedName>
        <fullName evidence="1">PiggyBac transposable element-derived protein domain-containing protein</fullName>
    </recommendedName>
</protein>
<dbReference type="Proteomes" id="UP000475862">
    <property type="component" value="Unassembled WGS sequence"/>
</dbReference>
<dbReference type="AlphaFoldDB" id="A0A6G0SY60"/>
<name>A0A6G0SY60_APHGL</name>
<dbReference type="EMBL" id="VYZN01000178">
    <property type="protein sequence ID" value="KAE9523202.1"/>
    <property type="molecule type" value="Genomic_DNA"/>
</dbReference>
<dbReference type="PANTHER" id="PTHR47272:SF1">
    <property type="entry name" value="PIGGYBAC TRANSPOSABLE ELEMENT-DERIVED PROTEIN 3-LIKE"/>
    <property type="match status" value="1"/>
</dbReference>
<dbReference type="OrthoDB" id="123207at2759"/>
<proteinExistence type="predicted"/>
<organism evidence="2 3">
    <name type="scientific">Aphis glycines</name>
    <name type="common">Soybean aphid</name>
    <dbReference type="NCBI Taxonomy" id="307491"/>
    <lineage>
        <taxon>Eukaryota</taxon>
        <taxon>Metazoa</taxon>
        <taxon>Ecdysozoa</taxon>
        <taxon>Arthropoda</taxon>
        <taxon>Hexapoda</taxon>
        <taxon>Insecta</taxon>
        <taxon>Pterygota</taxon>
        <taxon>Neoptera</taxon>
        <taxon>Paraneoptera</taxon>
        <taxon>Hemiptera</taxon>
        <taxon>Sternorrhyncha</taxon>
        <taxon>Aphidomorpha</taxon>
        <taxon>Aphidoidea</taxon>
        <taxon>Aphididae</taxon>
        <taxon>Aphidini</taxon>
        <taxon>Aphis</taxon>
        <taxon>Aphis</taxon>
    </lineage>
</organism>
<comment type="caution">
    <text evidence="2">The sequence shown here is derived from an EMBL/GenBank/DDBJ whole genome shotgun (WGS) entry which is preliminary data.</text>
</comment>
<sequence>MALNEKQILSFLDDGTVSDIDILNSDSENELEDLLNKFANDDFSAEIDNEMLANTEIDLHEEDDQTTNETQQSENEVFDLTPVQFPFVQKKDIKWINKPFQEPYINLTDLEPIDCPSTIPQPYVYFTKYFDQKMFEDISFYTNLYAVQNNDFSFKSTSPLEIRSFIAIQMMMGVLKYPRIGMY</sequence>
<evidence type="ECO:0000313" key="3">
    <source>
        <dbReference type="Proteomes" id="UP000475862"/>
    </source>
</evidence>
<accession>A0A6G0SY60</accession>
<reference evidence="2 3" key="1">
    <citation type="submission" date="2019-08" db="EMBL/GenBank/DDBJ databases">
        <title>The genome of the soybean aphid Biotype 1, its phylome, world population structure and adaptation to the North American continent.</title>
        <authorList>
            <person name="Giordano R."/>
            <person name="Donthu R.K."/>
            <person name="Hernandez A.G."/>
            <person name="Wright C.L."/>
            <person name="Zimin A.V."/>
        </authorList>
    </citation>
    <scope>NUCLEOTIDE SEQUENCE [LARGE SCALE GENOMIC DNA]</scope>
    <source>
        <tissue evidence="2">Whole aphids</tissue>
    </source>
</reference>
<feature type="domain" description="PiggyBac transposable element-derived protein" evidence="1">
    <location>
        <begin position="122"/>
        <end position="183"/>
    </location>
</feature>
<dbReference type="InterPro" id="IPR029526">
    <property type="entry name" value="PGBD"/>
</dbReference>
<dbReference type="PANTHER" id="PTHR47272">
    <property type="entry name" value="DDE_TNP_1_7 DOMAIN-CONTAINING PROTEIN"/>
    <property type="match status" value="1"/>
</dbReference>
<keyword evidence="3" id="KW-1185">Reference proteome</keyword>
<dbReference type="Pfam" id="PF13843">
    <property type="entry name" value="DDE_Tnp_1_7"/>
    <property type="match status" value="1"/>
</dbReference>
<evidence type="ECO:0000259" key="1">
    <source>
        <dbReference type="Pfam" id="PF13843"/>
    </source>
</evidence>